<evidence type="ECO:0000259" key="3">
    <source>
        <dbReference type="PROSITE" id="PS51253"/>
    </source>
</evidence>
<keyword evidence="4" id="KW-1185">Reference proteome</keyword>
<dbReference type="GO" id="GO:0005634">
    <property type="term" value="C:nucleus"/>
    <property type="evidence" value="ECO:0007669"/>
    <property type="project" value="UniProtKB-SubCell"/>
</dbReference>
<dbReference type="SUPFAM" id="SSF46689">
    <property type="entry name" value="Homeodomain-like"/>
    <property type="match status" value="1"/>
</dbReference>
<proteinExistence type="predicted"/>
<keyword evidence="2" id="KW-0238">DNA-binding</keyword>
<dbReference type="RefSeq" id="XP_026670698.1">
    <property type="nucleotide sequence ID" value="XM_026814897.1"/>
</dbReference>
<evidence type="ECO:0000256" key="1">
    <source>
        <dbReference type="ARBA" id="ARBA00004123"/>
    </source>
</evidence>
<evidence type="ECO:0000313" key="5">
    <source>
        <dbReference type="RefSeq" id="XP_026670698.1"/>
    </source>
</evidence>
<dbReference type="InterPro" id="IPR006600">
    <property type="entry name" value="HTH_CenpB_DNA-bd_dom"/>
</dbReference>
<comment type="subcellular location">
    <subcellularLocation>
        <location evidence="1">Nucleus</location>
    </subcellularLocation>
</comment>
<dbReference type="PROSITE" id="PS51253">
    <property type="entry name" value="HTH_CENPB"/>
    <property type="match status" value="1"/>
</dbReference>
<dbReference type="AlphaFoldDB" id="A0AAJ7S4C9"/>
<gene>
    <name evidence="5" type="primary">LOC108626532</name>
</gene>
<reference evidence="5" key="1">
    <citation type="submission" date="2025-08" db="UniProtKB">
        <authorList>
            <consortium name="RefSeq"/>
        </authorList>
    </citation>
    <scope>IDENTIFICATION</scope>
    <source>
        <tissue evidence="5">Whole body</tissue>
    </source>
</reference>
<protein>
    <submittedName>
        <fullName evidence="5">Uncharacterized protein LOC108626532 isoform X2</fullName>
    </submittedName>
</protein>
<name>A0AAJ7S4C9_9HYME</name>
<dbReference type="InterPro" id="IPR009057">
    <property type="entry name" value="Homeodomain-like_sf"/>
</dbReference>
<dbReference type="Pfam" id="PF03221">
    <property type="entry name" value="HTH_Tnp_Tc5"/>
    <property type="match status" value="1"/>
</dbReference>
<feature type="domain" description="HTH CENPB-type" evidence="3">
    <location>
        <begin position="16"/>
        <end position="89"/>
    </location>
</feature>
<dbReference type="SMART" id="SM00674">
    <property type="entry name" value="CENPB"/>
    <property type="match status" value="1"/>
</dbReference>
<evidence type="ECO:0000313" key="4">
    <source>
        <dbReference type="Proteomes" id="UP000694925"/>
    </source>
</evidence>
<evidence type="ECO:0000256" key="2">
    <source>
        <dbReference type="ARBA" id="ARBA00023125"/>
    </source>
</evidence>
<dbReference type="GeneID" id="108626532"/>
<dbReference type="GO" id="GO:0003677">
    <property type="term" value="F:DNA binding"/>
    <property type="evidence" value="ECO:0007669"/>
    <property type="project" value="UniProtKB-KW"/>
</dbReference>
<dbReference type="Proteomes" id="UP000694925">
    <property type="component" value="Unplaced"/>
</dbReference>
<sequence>MLKRKDQLKKWEESIKSCGTIFDKYALIDSWTYDRFVEARNNYHQVTTRNLQQWALAAAAQFQSESLIFKASAAWVDKFKRRHRIRQRKIVKYVSHKECVTVE</sequence>
<organism evidence="4 5">
    <name type="scientific">Ceratina calcarata</name>
    <dbReference type="NCBI Taxonomy" id="156304"/>
    <lineage>
        <taxon>Eukaryota</taxon>
        <taxon>Metazoa</taxon>
        <taxon>Ecdysozoa</taxon>
        <taxon>Arthropoda</taxon>
        <taxon>Hexapoda</taxon>
        <taxon>Insecta</taxon>
        <taxon>Pterygota</taxon>
        <taxon>Neoptera</taxon>
        <taxon>Endopterygota</taxon>
        <taxon>Hymenoptera</taxon>
        <taxon>Apocrita</taxon>
        <taxon>Aculeata</taxon>
        <taxon>Apoidea</taxon>
        <taxon>Anthophila</taxon>
        <taxon>Apidae</taxon>
        <taxon>Ceratina</taxon>
        <taxon>Zadontomerus</taxon>
    </lineage>
</organism>
<accession>A0AAJ7S4C9</accession>
<dbReference type="Gene3D" id="1.10.10.60">
    <property type="entry name" value="Homeodomain-like"/>
    <property type="match status" value="1"/>
</dbReference>